<sequence length="401" mass="42751">MHVDFTARLYIRSAPIHPEGPTKTGYIYSIPIPPRPERRGILGIEGMKTRFLVRLCPALSIAPLLLFSGATLAEPCLRVTLTGTQGGPPVFNGQAGAGTLVQYGDSESSCSSVQLQFDTGRGTTQQLSKLGVPVEKLNAVFLTHMHSDHSEGLSDIAQLRWHFSSAGPKLDLVCSQDVETENGYTLSCNGFAEHIGDTLIASGEMAQRLSENPKRLTGGPADLLHVMAFENLPKAQQVWQLDDVKVSAIQSQHIGGHASYRVDTPAGSVVIGGDAGNDIPEPPRQSSTSEQVESLAMGADIVVHSVIHPVMGPDQGSGFPPPIYYRQSNALDLGALAKRTGTEYLMLTHLIPPLGAEKQGPYPIPGGALNEEDYRSAVLDSGYTGNTIVGTDLISIQIPAD</sequence>
<keyword evidence="1" id="KW-1133">Transmembrane helix</keyword>
<dbReference type="GO" id="GO:0042781">
    <property type="term" value="F:3'-tRNA processing endoribonuclease activity"/>
    <property type="evidence" value="ECO:0007669"/>
    <property type="project" value="UniProtKB-EC"/>
</dbReference>
<dbReference type="Proteomes" id="UP000250079">
    <property type="component" value="Chromosome"/>
</dbReference>
<dbReference type="EC" id="3.1.26.11" evidence="2"/>
<protein>
    <submittedName>
        <fullName evidence="2">Ribonuclease BN</fullName>
        <ecNumber evidence="2">3.1.26.11</ecNumber>
    </submittedName>
</protein>
<evidence type="ECO:0000313" key="2">
    <source>
        <dbReference type="EMBL" id="ASJ72727.1"/>
    </source>
</evidence>
<dbReference type="PANTHER" id="PTHR46018">
    <property type="entry name" value="ZINC PHOSPHODIESTERASE ELAC PROTEIN 1"/>
    <property type="match status" value="1"/>
</dbReference>
<accession>A0A2Z2NY93</accession>
<dbReference type="EMBL" id="CP018632">
    <property type="protein sequence ID" value="ASJ72727.1"/>
    <property type="molecule type" value="Genomic_DNA"/>
</dbReference>
<keyword evidence="1" id="KW-0812">Transmembrane</keyword>
<dbReference type="KEGG" id="gai:IMCC3135_13200"/>
<dbReference type="Gene3D" id="3.60.15.10">
    <property type="entry name" value="Ribonuclease Z/Hydroxyacylglutathione hydrolase-like"/>
    <property type="match status" value="1"/>
</dbReference>
<gene>
    <name evidence="2" type="primary">rbn_2</name>
    <name evidence="2" type="ORF">IMCC3135_13200</name>
</gene>
<proteinExistence type="predicted"/>
<organism evidence="2 3">
    <name type="scientific">Granulosicoccus antarcticus IMCC3135</name>
    <dbReference type="NCBI Taxonomy" id="1192854"/>
    <lineage>
        <taxon>Bacteria</taxon>
        <taxon>Pseudomonadati</taxon>
        <taxon>Pseudomonadota</taxon>
        <taxon>Gammaproteobacteria</taxon>
        <taxon>Chromatiales</taxon>
        <taxon>Granulosicoccaceae</taxon>
        <taxon>Granulosicoccus</taxon>
    </lineage>
</organism>
<name>A0A2Z2NY93_9GAMM</name>
<reference evidence="2 3" key="1">
    <citation type="submission" date="2016-12" db="EMBL/GenBank/DDBJ databases">
        <authorList>
            <person name="Song W.-J."/>
            <person name="Kurnit D.M."/>
        </authorList>
    </citation>
    <scope>NUCLEOTIDE SEQUENCE [LARGE SCALE GENOMIC DNA]</scope>
    <source>
        <strain evidence="2 3">IMCC3135</strain>
    </source>
</reference>
<evidence type="ECO:0000256" key="1">
    <source>
        <dbReference type="SAM" id="Phobius"/>
    </source>
</evidence>
<dbReference type="InterPro" id="IPR036866">
    <property type="entry name" value="RibonucZ/Hydroxyglut_hydro"/>
</dbReference>
<dbReference type="Pfam" id="PF23023">
    <property type="entry name" value="Anti-Pycsar_Apyc1"/>
    <property type="match status" value="1"/>
</dbReference>
<evidence type="ECO:0000313" key="3">
    <source>
        <dbReference type="Proteomes" id="UP000250079"/>
    </source>
</evidence>
<dbReference type="AlphaFoldDB" id="A0A2Z2NY93"/>
<keyword evidence="1" id="KW-0472">Membrane</keyword>
<keyword evidence="3" id="KW-1185">Reference proteome</keyword>
<keyword evidence="2" id="KW-0378">Hydrolase</keyword>
<dbReference type="SUPFAM" id="SSF56281">
    <property type="entry name" value="Metallo-hydrolase/oxidoreductase"/>
    <property type="match status" value="1"/>
</dbReference>
<dbReference type="PANTHER" id="PTHR46018:SF2">
    <property type="entry name" value="ZINC PHOSPHODIESTERASE ELAC PROTEIN 1"/>
    <property type="match status" value="1"/>
</dbReference>
<feature type="transmembrane region" description="Helical" evidence="1">
    <location>
        <begin position="51"/>
        <end position="73"/>
    </location>
</feature>